<evidence type="ECO:0000256" key="6">
    <source>
        <dbReference type="ARBA" id="ARBA00023239"/>
    </source>
</evidence>
<keyword evidence="3" id="KW-0028">Amino-acid biosynthesis</keyword>
<comment type="caution">
    <text evidence="9">The sequence shown here is derived from an EMBL/GenBank/DDBJ whole genome shotgun (WGS) entry which is preliminary data.</text>
</comment>
<dbReference type="Proteomes" id="UP000615755">
    <property type="component" value="Unassembled WGS sequence"/>
</dbReference>
<comment type="pathway">
    <text evidence="1">Amino-acid biosynthesis; L-phenylalanine biosynthesis; phenylpyruvate from prephenate: step 1/1.</text>
</comment>
<dbReference type="PANTHER" id="PTHR21022">
    <property type="entry name" value="PREPHENATE DEHYDRATASE P PROTEIN"/>
    <property type="match status" value="1"/>
</dbReference>
<sequence>MIKIKLGVAVSVLYSITTGMLSFSTTALEKREVYVQASAGSFNDAAINQLFAQQSALKMPVNFAGTPSHTFEQADNTNTWAFSAVENSTIPGKLVDATITAVQQYRIVDVIGFITTPIEMCALMHIDDVNNNKEISVIASHPAALKQIKGWKAKVGVPELAVPNGTSAAAERVSKRLLGIGGVAVGSCVLVETYPNLSVIAKGIQDNKHNETSFLLMKVNKRTEMITINQARKALSHAITLGRAL</sequence>
<reference evidence="9 10" key="1">
    <citation type="submission" date="2015-03" db="EMBL/GenBank/DDBJ databases">
        <title>Genome sequence of Pseudoalteromonas aurantia.</title>
        <authorList>
            <person name="Xie B.-B."/>
            <person name="Rong J.-C."/>
            <person name="Qin Q.-L."/>
            <person name="Zhang Y.-Z."/>
        </authorList>
    </citation>
    <scope>NUCLEOTIDE SEQUENCE [LARGE SCALE GENOMIC DNA]</scope>
    <source>
        <strain evidence="9 10">208</strain>
    </source>
</reference>
<dbReference type="InterPro" id="IPR001086">
    <property type="entry name" value="Preph_deHydtase"/>
</dbReference>
<keyword evidence="4" id="KW-0057">Aromatic amino acid biosynthesis</keyword>
<dbReference type="RefSeq" id="WP_225738342.1">
    <property type="nucleotide sequence ID" value="NZ_AQGV01000012.1"/>
</dbReference>
<proteinExistence type="predicted"/>
<keyword evidence="10" id="KW-1185">Reference proteome</keyword>
<dbReference type="Gene3D" id="3.40.190.10">
    <property type="entry name" value="Periplasmic binding protein-like II"/>
    <property type="match status" value="2"/>
</dbReference>
<evidence type="ECO:0000313" key="10">
    <source>
        <dbReference type="Proteomes" id="UP000615755"/>
    </source>
</evidence>
<evidence type="ECO:0000256" key="1">
    <source>
        <dbReference type="ARBA" id="ARBA00004741"/>
    </source>
</evidence>
<dbReference type="Pfam" id="PF00800">
    <property type="entry name" value="PDT"/>
    <property type="match status" value="1"/>
</dbReference>
<accession>A0ABR9ECE7</accession>
<dbReference type="EMBL" id="AQGV01000012">
    <property type="protein sequence ID" value="MBE0368635.1"/>
    <property type="molecule type" value="Genomic_DNA"/>
</dbReference>
<evidence type="ECO:0000256" key="2">
    <source>
        <dbReference type="ARBA" id="ARBA00013147"/>
    </source>
</evidence>
<evidence type="ECO:0000256" key="3">
    <source>
        <dbReference type="ARBA" id="ARBA00022605"/>
    </source>
</evidence>
<dbReference type="PROSITE" id="PS51171">
    <property type="entry name" value="PREPHENATE_DEHYDR_3"/>
    <property type="match status" value="1"/>
</dbReference>
<evidence type="ECO:0000256" key="4">
    <source>
        <dbReference type="ARBA" id="ARBA00023141"/>
    </source>
</evidence>
<gene>
    <name evidence="9" type="ORF">PAUR_a2284</name>
</gene>
<evidence type="ECO:0000256" key="7">
    <source>
        <dbReference type="ARBA" id="ARBA00047848"/>
    </source>
</evidence>
<keyword evidence="5" id="KW-0584">Phenylalanine biosynthesis</keyword>
<protein>
    <recommendedName>
        <fullName evidence="2">prephenate dehydratase</fullName>
        <ecNumber evidence="2">4.2.1.51</ecNumber>
    </recommendedName>
</protein>
<comment type="catalytic activity">
    <reaction evidence="7">
        <text>prephenate + H(+) = 3-phenylpyruvate + CO2 + H2O</text>
        <dbReference type="Rhea" id="RHEA:21648"/>
        <dbReference type="ChEBI" id="CHEBI:15377"/>
        <dbReference type="ChEBI" id="CHEBI:15378"/>
        <dbReference type="ChEBI" id="CHEBI:16526"/>
        <dbReference type="ChEBI" id="CHEBI:18005"/>
        <dbReference type="ChEBI" id="CHEBI:29934"/>
        <dbReference type="EC" id="4.2.1.51"/>
    </reaction>
</comment>
<dbReference type="PANTHER" id="PTHR21022:SF19">
    <property type="entry name" value="PREPHENATE DEHYDRATASE-RELATED"/>
    <property type="match status" value="1"/>
</dbReference>
<name>A0ABR9ECE7_9GAMM</name>
<feature type="domain" description="Prephenate dehydratase" evidence="8">
    <location>
        <begin position="32"/>
        <end position="219"/>
    </location>
</feature>
<evidence type="ECO:0000256" key="5">
    <source>
        <dbReference type="ARBA" id="ARBA00023222"/>
    </source>
</evidence>
<evidence type="ECO:0000313" key="9">
    <source>
        <dbReference type="EMBL" id="MBE0368635.1"/>
    </source>
</evidence>
<dbReference type="EC" id="4.2.1.51" evidence="2"/>
<dbReference type="SUPFAM" id="SSF53850">
    <property type="entry name" value="Periplasmic binding protein-like II"/>
    <property type="match status" value="1"/>
</dbReference>
<evidence type="ECO:0000259" key="8">
    <source>
        <dbReference type="PROSITE" id="PS51171"/>
    </source>
</evidence>
<keyword evidence="6" id="KW-0456">Lyase</keyword>
<organism evidence="9 10">
    <name type="scientific">Pseudoalteromonas aurantia 208</name>
    <dbReference type="NCBI Taxonomy" id="1314867"/>
    <lineage>
        <taxon>Bacteria</taxon>
        <taxon>Pseudomonadati</taxon>
        <taxon>Pseudomonadota</taxon>
        <taxon>Gammaproteobacteria</taxon>
        <taxon>Alteromonadales</taxon>
        <taxon>Pseudoalteromonadaceae</taxon>
        <taxon>Pseudoalteromonas</taxon>
    </lineage>
</organism>